<dbReference type="OMA" id="WRVISES"/>
<dbReference type="KEGG" id="ngr:NAEGRDRAFT_74284"/>
<dbReference type="Gene3D" id="3.80.10.10">
    <property type="entry name" value="Ribonuclease Inhibitor"/>
    <property type="match status" value="1"/>
</dbReference>
<keyword evidence="4" id="KW-1185">Reference proteome</keyword>
<dbReference type="InterPro" id="IPR032675">
    <property type="entry name" value="LRR_dom_sf"/>
</dbReference>
<dbReference type="Proteomes" id="UP000006671">
    <property type="component" value="Unassembled WGS sequence"/>
</dbReference>
<evidence type="ECO:0000313" key="4">
    <source>
        <dbReference type="Proteomes" id="UP000006671"/>
    </source>
</evidence>
<dbReference type="AlphaFoldDB" id="D2VYY1"/>
<dbReference type="SUPFAM" id="SSF81383">
    <property type="entry name" value="F-box domain"/>
    <property type="match status" value="1"/>
</dbReference>
<dbReference type="InterPro" id="IPR001810">
    <property type="entry name" value="F-box_dom"/>
</dbReference>
<feature type="region of interest" description="Disordered" evidence="1">
    <location>
        <begin position="140"/>
        <end position="159"/>
    </location>
</feature>
<evidence type="ECO:0000313" key="3">
    <source>
        <dbReference type="EMBL" id="EFC38034.1"/>
    </source>
</evidence>
<dbReference type="GeneID" id="8857923"/>
<accession>D2VYY1</accession>
<gene>
    <name evidence="3" type="ORF">NAEGRDRAFT_74284</name>
</gene>
<dbReference type="SUPFAM" id="SSF52047">
    <property type="entry name" value="RNI-like"/>
    <property type="match status" value="1"/>
</dbReference>
<dbReference type="EMBL" id="GG738912">
    <property type="protein sequence ID" value="EFC38034.1"/>
    <property type="molecule type" value="Genomic_DNA"/>
</dbReference>
<proteinExistence type="predicted"/>
<protein>
    <recommendedName>
        <fullName evidence="2">F-box domain-containing protein</fullName>
    </recommendedName>
</protein>
<organism evidence="4">
    <name type="scientific">Naegleria gruberi</name>
    <name type="common">Amoeba</name>
    <dbReference type="NCBI Taxonomy" id="5762"/>
    <lineage>
        <taxon>Eukaryota</taxon>
        <taxon>Discoba</taxon>
        <taxon>Heterolobosea</taxon>
        <taxon>Tetramitia</taxon>
        <taxon>Eutetramitia</taxon>
        <taxon>Vahlkampfiidae</taxon>
        <taxon>Naegleria</taxon>
    </lineage>
</organism>
<evidence type="ECO:0000259" key="2">
    <source>
        <dbReference type="PROSITE" id="PS50181"/>
    </source>
</evidence>
<feature type="region of interest" description="Disordered" evidence="1">
    <location>
        <begin position="1"/>
        <end position="29"/>
    </location>
</feature>
<feature type="compositionally biased region" description="Low complexity" evidence="1">
    <location>
        <begin position="634"/>
        <end position="671"/>
    </location>
</feature>
<feature type="domain" description="F-box" evidence="2">
    <location>
        <begin position="199"/>
        <end position="240"/>
    </location>
</feature>
<dbReference type="PROSITE" id="PS50181">
    <property type="entry name" value="FBOX"/>
    <property type="match status" value="1"/>
</dbReference>
<feature type="region of interest" description="Disordered" evidence="1">
    <location>
        <begin position="337"/>
        <end position="361"/>
    </location>
</feature>
<reference evidence="3 4" key="1">
    <citation type="journal article" date="2010" name="Cell">
        <title>The genome of Naegleria gruberi illuminates early eukaryotic versatility.</title>
        <authorList>
            <person name="Fritz-Laylin L.K."/>
            <person name="Prochnik S.E."/>
            <person name="Ginger M.L."/>
            <person name="Dacks J.B."/>
            <person name="Carpenter M.L."/>
            <person name="Field M.C."/>
            <person name="Kuo A."/>
            <person name="Paredez A."/>
            <person name="Chapman J."/>
            <person name="Pham J."/>
            <person name="Shu S."/>
            <person name="Neupane R."/>
            <person name="Cipriano M."/>
            <person name="Mancuso J."/>
            <person name="Tu H."/>
            <person name="Salamov A."/>
            <person name="Lindquist E."/>
            <person name="Shapiro H."/>
            <person name="Lucas S."/>
            <person name="Grigoriev I.V."/>
            <person name="Cande W.Z."/>
            <person name="Fulton C."/>
            <person name="Rokhsar D.S."/>
            <person name="Dawson S.C."/>
        </authorList>
    </citation>
    <scope>NUCLEOTIDE SEQUENCE [LARGE SCALE GENOMIC DNA]</scope>
    <source>
        <strain evidence="3 4">NEG-M</strain>
    </source>
</reference>
<dbReference type="RefSeq" id="XP_002670778.1">
    <property type="nucleotide sequence ID" value="XM_002670732.1"/>
</dbReference>
<dbReference type="OrthoDB" id="10260061at2759"/>
<sequence>MHFQTFQSENDTSRGGSDNLSSEIIHNDGVDNENIDSQFINGNSNQMLRANRPSSFQTILEPNLQQTSQHREELQYDDHFIQIYNNYSNQFEPHYTRSFNFPYIRNFNSNSELNSDCNNSDSNIVNQSNEKNNTFYLSSQVERNSSSPSRKRIQNTDSRVDSNMDYAATNFYDGYSPVSISKSPFSKRNRGYLHNVVITHHICDLAPEILSYILQYLDTYDLFTCARPICKKFKQSVDQDSELCASGFEIPANVPISLNEQSFIRDIFSKRAPNTWRKVVFVKQHFLSLPFFEKIFTECNNLDQVVIKDCHQFQESSIPLLLNMASKLKKLEIHSSSGLMSPTRRNHNANHQNGSNSDEKDGWRVISESPLPLTCLRLTNFKSTSSVVRMISENLLPHLKELKISRPPVNSINMSHMDAMTNKLLDLEHFELALPLYATDFNHNSSLVVVDSLVQALLIKNVPLVYLSLEGVSCSIKTFVNIFSYGLALEHLAIDLHTNTLSIDRSASLIDNEEFFKPLDRLKSVRIRLDDKHRIHNFNNGLIVKYCLPSVHLKSIELSKILLTDYTQFLEAFSHCKYNLKTLKLVGTFLPSSVLLSVLSNCPNVEHLVVSNRSNEFLFNKVIEEESEGEEDCTSTGSESTGTSTSDGSLSPPSSIGSFGSSSNSSNSSPERIIRSGTDVNDEDLGKILTCCPRLQYLSIKSDNITGTFLSQLQNSLSLYHLTLNSNRLKFSELSSNIKCPLIRSLVIHSRSIVDQDIQQICLVFNSLNVLTLDSMQLTSDIFYHISNFGPSIVTLNIFSNVAFEPPKALSRNSNSFLRNIYFYSWKEIPLRMYNMLQIAFPRYQYKRNTFFSHNESLSIVEQSLIMKYIEKLILETFSVEKSKIILSDHNLLEKLYEISLKVLSLQLISENCIVFESQLAKEHMIDELKAPFQFLLSLFENLIYSEGKSNENLQHFLNRLFELPFKELEDTSKYTFNTISHELA</sequence>
<feature type="region of interest" description="Disordered" evidence="1">
    <location>
        <begin position="628"/>
        <end position="676"/>
    </location>
</feature>
<dbReference type="InParanoid" id="D2VYY1"/>
<dbReference type="VEuPathDB" id="AmoebaDB:NAEGRDRAFT_74284"/>
<feature type="compositionally biased region" description="Polar residues" evidence="1">
    <location>
        <begin position="1"/>
        <end position="24"/>
    </location>
</feature>
<name>D2VYY1_NAEGR</name>
<dbReference type="InterPro" id="IPR036047">
    <property type="entry name" value="F-box-like_dom_sf"/>
</dbReference>
<evidence type="ECO:0000256" key="1">
    <source>
        <dbReference type="SAM" id="MobiDB-lite"/>
    </source>
</evidence>
<dbReference type="PANTHER" id="PTHR38926:SF73">
    <property type="entry name" value="F-BOX DOMAIN-CONTAINING PROTEIN"/>
    <property type="match status" value="1"/>
</dbReference>
<dbReference type="PANTHER" id="PTHR38926">
    <property type="entry name" value="F-BOX DOMAIN CONTAINING PROTEIN, EXPRESSED"/>
    <property type="match status" value="1"/>
</dbReference>